<sequence length="303" mass="34768">MRVFANQPIYVETLIHTDMESIWEATQNPQKHVEWDLRFSQIDYIPKQEEEEKQRFRYVTNIGFGLRIEGEGVTTSGKHQDHKRMSSLHFSSDQAISLILSGGGYWRYEQADKGIRFLTRYDYKTRFYFLGKWFDFFVFRPLMGWATALSFDVLKIWLEKGISPKISYRQLFIHAIVTFGLMFTWIYHGLVPKLLTQDAQELALLKGIIGSEANAVLLLQVVGLLEIAVGILCLLFHRRKALYIFNIAAMLLLTIGAAISDISVFLAPFNPATLNMAVCLLAWIGCMTLAHLPSAKHCIRKQP</sequence>
<proteinExistence type="predicted"/>
<keyword evidence="1" id="KW-1133">Transmembrane helix</keyword>
<feature type="transmembrane region" description="Helical" evidence="1">
    <location>
        <begin position="170"/>
        <end position="188"/>
    </location>
</feature>
<feature type="transmembrane region" description="Helical" evidence="1">
    <location>
        <begin position="215"/>
        <end position="236"/>
    </location>
</feature>
<feature type="transmembrane region" description="Helical" evidence="1">
    <location>
        <begin position="243"/>
        <end position="266"/>
    </location>
</feature>
<dbReference type="RefSeq" id="WP_251584300.1">
    <property type="nucleotide sequence ID" value="NZ_JBHTKX010000001.1"/>
</dbReference>
<evidence type="ECO:0000313" key="2">
    <source>
        <dbReference type="EMBL" id="MFD1126574.1"/>
    </source>
</evidence>
<evidence type="ECO:0000256" key="1">
    <source>
        <dbReference type="SAM" id="Phobius"/>
    </source>
</evidence>
<name>A0ABW3PGY2_9BACL</name>
<feature type="transmembrane region" description="Helical" evidence="1">
    <location>
        <begin position="137"/>
        <end position="158"/>
    </location>
</feature>
<dbReference type="SUPFAM" id="SSF55961">
    <property type="entry name" value="Bet v1-like"/>
    <property type="match status" value="1"/>
</dbReference>
<keyword evidence="1" id="KW-0472">Membrane</keyword>
<comment type="caution">
    <text evidence="2">The sequence shown here is derived from an EMBL/GenBank/DDBJ whole genome shotgun (WGS) entry which is preliminary data.</text>
</comment>
<dbReference type="EMBL" id="JBHTKX010000001">
    <property type="protein sequence ID" value="MFD1126574.1"/>
    <property type="molecule type" value="Genomic_DNA"/>
</dbReference>
<protein>
    <submittedName>
        <fullName evidence="2">DoxX-like family protein</fullName>
    </submittedName>
</protein>
<accession>A0ABW3PGY2</accession>
<dbReference type="Pfam" id="PF13781">
    <property type="entry name" value="DoxX_3"/>
    <property type="match status" value="1"/>
</dbReference>
<dbReference type="Proteomes" id="UP001597169">
    <property type="component" value="Unassembled WGS sequence"/>
</dbReference>
<keyword evidence="3" id="KW-1185">Reference proteome</keyword>
<keyword evidence="1" id="KW-0812">Transmembrane</keyword>
<gene>
    <name evidence="2" type="ORF">ACFQ3J_00095</name>
</gene>
<evidence type="ECO:0000313" key="3">
    <source>
        <dbReference type="Proteomes" id="UP001597169"/>
    </source>
</evidence>
<dbReference type="InterPro" id="IPR025695">
    <property type="entry name" value="DoxX-like"/>
</dbReference>
<reference evidence="3" key="1">
    <citation type="journal article" date="2019" name="Int. J. Syst. Evol. Microbiol.">
        <title>The Global Catalogue of Microorganisms (GCM) 10K type strain sequencing project: providing services to taxonomists for standard genome sequencing and annotation.</title>
        <authorList>
            <consortium name="The Broad Institute Genomics Platform"/>
            <consortium name="The Broad Institute Genome Sequencing Center for Infectious Disease"/>
            <person name="Wu L."/>
            <person name="Ma J."/>
        </authorList>
    </citation>
    <scope>NUCLEOTIDE SEQUENCE [LARGE SCALE GENOMIC DNA]</scope>
    <source>
        <strain evidence="3">CCUG 53519</strain>
    </source>
</reference>
<organism evidence="2 3">
    <name type="scientific">Paenibacillus provencensis</name>
    <dbReference type="NCBI Taxonomy" id="441151"/>
    <lineage>
        <taxon>Bacteria</taxon>
        <taxon>Bacillati</taxon>
        <taxon>Bacillota</taxon>
        <taxon>Bacilli</taxon>
        <taxon>Bacillales</taxon>
        <taxon>Paenibacillaceae</taxon>
        <taxon>Paenibacillus</taxon>
    </lineage>
</organism>
<feature type="transmembrane region" description="Helical" evidence="1">
    <location>
        <begin position="272"/>
        <end position="292"/>
    </location>
</feature>